<keyword evidence="5" id="KW-0496">Mitochondrion</keyword>
<evidence type="ECO:0000256" key="2">
    <source>
        <dbReference type="ARBA" id="ARBA00004240"/>
    </source>
</evidence>
<dbReference type="GO" id="GO:0005783">
    <property type="term" value="C:endoplasmic reticulum"/>
    <property type="evidence" value="ECO:0007669"/>
    <property type="project" value="UniProtKB-SubCell"/>
</dbReference>
<comment type="caution">
    <text evidence="8">The sequence shown here is derived from an EMBL/GenBank/DDBJ whole genome shotgun (WGS) entry which is preliminary data.</text>
</comment>
<dbReference type="PANTHER" id="PTHR48182:SF2">
    <property type="entry name" value="PROTEIN SERAC1"/>
    <property type="match status" value="1"/>
</dbReference>
<dbReference type="Proteomes" id="UP000593566">
    <property type="component" value="Unassembled WGS sequence"/>
</dbReference>
<evidence type="ECO:0000256" key="7">
    <source>
        <dbReference type="SAM" id="MobiDB-lite"/>
    </source>
</evidence>
<evidence type="ECO:0000256" key="3">
    <source>
        <dbReference type="ARBA" id="ARBA00004370"/>
    </source>
</evidence>
<feature type="compositionally biased region" description="Polar residues" evidence="7">
    <location>
        <begin position="54"/>
        <end position="63"/>
    </location>
</feature>
<dbReference type="EMBL" id="JACCJB010000004">
    <property type="protein sequence ID" value="KAF6227902.1"/>
    <property type="molecule type" value="Genomic_DNA"/>
</dbReference>
<dbReference type="RefSeq" id="XP_037155836.1">
    <property type="nucleotide sequence ID" value="XM_037298500.1"/>
</dbReference>
<reference evidence="8 9" key="1">
    <citation type="journal article" date="2020" name="Genomics">
        <title>Complete, high-quality genomes from long-read metagenomic sequencing of two wolf lichen thalli reveals enigmatic genome architecture.</title>
        <authorList>
            <person name="McKenzie S.K."/>
            <person name="Walston R.F."/>
            <person name="Allen J.L."/>
        </authorList>
    </citation>
    <scope>NUCLEOTIDE SEQUENCE [LARGE SCALE GENOMIC DNA]</scope>
    <source>
        <strain evidence="8">WasteWater1</strain>
    </source>
</reference>
<dbReference type="PANTHER" id="PTHR48182">
    <property type="entry name" value="PROTEIN SERAC1"/>
    <property type="match status" value="1"/>
</dbReference>
<accession>A0A8H6FGQ0</accession>
<keyword evidence="9" id="KW-1185">Reference proteome</keyword>
<proteinExistence type="predicted"/>
<keyword evidence="6" id="KW-0472">Membrane</keyword>
<evidence type="ECO:0000256" key="5">
    <source>
        <dbReference type="ARBA" id="ARBA00023128"/>
    </source>
</evidence>
<gene>
    <name evidence="8" type="ORF">HO133_007630</name>
</gene>
<dbReference type="GO" id="GO:0005739">
    <property type="term" value="C:mitochondrion"/>
    <property type="evidence" value="ECO:0007669"/>
    <property type="project" value="UniProtKB-SubCell"/>
</dbReference>
<organism evidence="8 9">
    <name type="scientific">Letharia lupina</name>
    <dbReference type="NCBI Taxonomy" id="560253"/>
    <lineage>
        <taxon>Eukaryota</taxon>
        <taxon>Fungi</taxon>
        <taxon>Dikarya</taxon>
        <taxon>Ascomycota</taxon>
        <taxon>Pezizomycotina</taxon>
        <taxon>Lecanoromycetes</taxon>
        <taxon>OSLEUM clade</taxon>
        <taxon>Lecanoromycetidae</taxon>
        <taxon>Lecanorales</taxon>
        <taxon>Lecanorineae</taxon>
        <taxon>Parmeliaceae</taxon>
        <taxon>Letharia</taxon>
    </lineage>
</organism>
<dbReference type="InterPro" id="IPR052374">
    <property type="entry name" value="SERAC1"/>
</dbReference>
<evidence type="ECO:0000256" key="6">
    <source>
        <dbReference type="ARBA" id="ARBA00023136"/>
    </source>
</evidence>
<sequence length="806" mass="89965">MESPHPYWADHDHSDEHLNLIFTTFPLTLEPPHPYRADHDRSDEHLDLMYTTVRQQRSLSPPRSVSRDSGYFSPSESHSHARGKLRTITLTRMPPVTPPLFAEEEDQTLLACRAEERPWSSAWSASSENLVSISDLESEERYLIGKSRPSGGNMFTRGLRRACECVGAAVVATGKKKVGPTGSGAEKSCGIGGLDGAVEDSNVASGSAGLEKSSARVEVMQKIKRTLWCKKGPVQLKHAKSAPSPNQNKLAGQMFSRSRSLHNGSPDGLGLDVLFPPRRHERRRCDRGHRLRARTGWVEVRHLGERRRPVAADGTRAGLSDGADLDGGWAGVGPWTVLMLTLRVQWGYGADVVRFFGPVGRSNVQDLAKDLNRDLLQERFEEYQALFMSYREGVKEAREGADKRLAAIKSSTKGVLFAGTPHRGADKAKWAATATTLAWYLQKDHSKEVLNTLKRGSEVLERLQDSFKDILEHFGVYTFVEDVGYPKVGRIVEKDSAIIGWHEKEYHMHANHCDMVKFASDKENDYKKVRFAIREIIKDRIEGGRPEANVQSDPSSRSNSRQWLSDVPRSNSQHISRSQQQGLLATAKESTLEDILSRHGKPAGWSANSGESMNNHLAELNEGQNFCRGDFIAKSIEQGTRFLKQRDGNLEQNLVTARTHFALARGVLGRSPNPDPAGFTQVYYQLMNVEMEMSYNRTLSAEDKMSHLQAAECYGVEASSWARNGGTAGCVTQVMLQQAVLKGRRAEVDVRLGLSPQEARRQKDEAIAAITGALQALQFFKRPNLAKTTVWAMNWRNRFELSNQRV</sequence>
<dbReference type="GeneID" id="59336027"/>
<feature type="region of interest" description="Disordered" evidence="7">
    <location>
        <begin position="544"/>
        <end position="584"/>
    </location>
</feature>
<name>A0A8H6FGQ0_9LECA</name>
<evidence type="ECO:0000313" key="9">
    <source>
        <dbReference type="Proteomes" id="UP000593566"/>
    </source>
</evidence>
<evidence type="ECO:0000256" key="4">
    <source>
        <dbReference type="ARBA" id="ARBA00022824"/>
    </source>
</evidence>
<feature type="region of interest" description="Disordered" evidence="7">
    <location>
        <begin position="54"/>
        <end position="84"/>
    </location>
</feature>
<protein>
    <submittedName>
        <fullName evidence="8">Uncharacterized protein</fullName>
    </submittedName>
</protein>
<dbReference type="GO" id="GO:0016020">
    <property type="term" value="C:membrane"/>
    <property type="evidence" value="ECO:0007669"/>
    <property type="project" value="UniProtKB-SubCell"/>
</dbReference>
<comment type="subcellular location">
    <subcellularLocation>
        <location evidence="2">Endoplasmic reticulum</location>
    </subcellularLocation>
    <subcellularLocation>
        <location evidence="3">Membrane</location>
    </subcellularLocation>
    <subcellularLocation>
        <location evidence="1">Mitochondrion</location>
    </subcellularLocation>
</comment>
<dbReference type="AlphaFoldDB" id="A0A8H6FGQ0"/>
<feature type="compositionally biased region" description="Polar residues" evidence="7">
    <location>
        <begin position="549"/>
        <end position="583"/>
    </location>
</feature>
<evidence type="ECO:0000256" key="1">
    <source>
        <dbReference type="ARBA" id="ARBA00004173"/>
    </source>
</evidence>
<evidence type="ECO:0000313" key="8">
    <source>
        <dbReference type="EMBL" id="KAF6227902.1"/>
    </source>
</evidence>
<keyword evidence="4" id="KW-0256">Endoplasmic reticulum</keyword>